<organism evidence="2 3">
    <name type="scientific">Pseudohongiella nitratireducens</name>
    <dbReference type="NCBI Taxonomy" id="1768907"/>
    <lineage>
        <taxon>Bacteria</taxon>
        <taxon>Pseudomonadati</taxon>
        <taxon>Pseudomonadota</taxon>
        <taxon>Gammaproteobacteria</taxon>
        <taxon>Pseudomonadales</taxon>
        <taxon>Pseudohongiellaceae</taxon>
        <taxon>Pseudohongiella</taxon>
    </lineage>
</organism>
<reference evidence="2" key="1">
    <citation type="journal article" date="2014" name="Int. J. Syst. Evol. Microbiol.">
        <title>Complete genome sequence of Corynebacterium casei LMG S-19264T (=DSM 44701T), isolated from a smear-ripened cheese.</title>
        <authorList>
            <consortium name="US DOE Joint Genome Institute (JGI-PGF)"/>
            <person name="Walter F."/>
            <person name="Albersmeier A."/>
            <person name="Kalinowski J."/>
            <person name="Ruckert C."/>
        </authorList>
    </citation>
    <scope>NUCLEOTIDE SEQUENCE</scope>
    <source>
        <strain evidence="2">CGMCC 1.15425</strain>
    </source>
</reference>
<dbReference type="Pfam" id="PF01963">
    <property type="entry name" value="TraB_PrgY_gumN"/>
    <property type="match status" value="1"/>
</dbReference>
<gene>
    <name evidence="2" type="ORF">GCM10011403_24540</name>
</gene>
<dbReference type="InterPro" id="IPR047111">
    <property type="entry name" value="YbaP-like"/>
</dbReference>
<dbReference type="EMBL" id="BMIY01000010">
    <property type="protein sequence ID" value="GFZ80379.1"/>
    <property type="molecule type" value="Genomic_DNA"/>
</dbReference>
<evidence type="ECO:0000256" key="1">
    <source>
        <dbReference type="SAM" id="SignalP"/>
    </source>
</evidence>
<dbReference type="PANTHER" id="PTHR40590">
    <property type="entry name" value="CYTOPLASMIC PROTEIN-RELATED"/>
    <property type="match status" value="1"/>
</dbReference>
<dbReference type="AlphaFoldDB" id="A0A916QKQ7"/>
<evidence type="ECO:0000313" key="3">
    <source>
        <dbReference type="Proteomes" id="UP000627715"/>
    </source>
</evidence>
<dbReference type="CDD" id="cd14789">
    <property type="entry name" value="Tiki"/>
    <property type="match status" value="1"/>
</dbReference>
<proteinExistence type="predicted"/>
<comment type="caution">
    <text evidence="2">The sequence shown here is derived from an EMBL/GenBank/DDBJ whole genome shotgun (WGS) entry which is preliminary data.</text>
</comment>
<feature type="chain" id="PRO_5036788909" evidence="1">
    <location>
        <begin position="29"/>
        <end position="313"/>
    </location>
</feature>
<reference evidence="2" key="2">
    <citation type="submission" date="2020-09" db="EMBL/GenBank/DDBJ databases">
        <authorList>
            <person name="Sun Q."/>
            <person name="Zhou Y."/>
        </authorList>
    </citation>
    <scope>NUCLEOTIDE SEQUENCE</scope>
    <source>
        <strain evidence="2">CGMCC 1.15425</strain>
    </source>
</reference>
<name>A0A916QKQ7_9GAMM</name>
<dbReference type="PANTHER" id="PTHR40590:SF1">
    <property type="entry name" value="CYTOPLASMIC PROTEIN"/>
    <property type="match status" value="1"/>
</dbReference>
<keyword evidence="3" id="KW-1185">Reference proteome</keyword>
<keyword evidence="1" id="KW-0732">Signal</keyword>
<feature type="signal peptide" evidence="1">
    <location>
        <begin position="1"/>
        <end position="28"/>
    </location>
</feature>
<keyword evidence="2" id="KW-0449">Lipoprotein</keyword>
<dbReference type="OrthoDB" id="357294at2"/>
<accession>A0A916QKQ7</accession>
<dbReference type="InterPro" id="IPR002816">
    <property type="entry name" value="TraB/PrgY/GumN_fam"/>
</dbReference>
<evidence type="ECO:0000313" key="2">
    <source>
        <dbReference type="EMBL" id="GFZ80379.1"/>
    </source>
</evidence>
<sequence length="313" mass="34825">MFVHGRSTCKRAFSLLAALAMIASPALAQDSSAQTSVWVISQGDEKVYLGGTIHLLRNSDYPLPAPFEEAYDRADELYFETDLGTINSPAFQQQVMAQLTYQDGRSLSTVLSTEAYTALQSYVNNSGLPIPMPMLESFKPGLLISTLSVLEMQKLGFTPQGVDAYFYTRAVGDGKTRGELESIEEQLTMLSRMGEGYESDYVLYSLADFEQLGSELENIVTHWRNGNTDSLSNDFIGPMREQSEVLYQELLVDRNLNWIPQIERMFEDENTELVLVGVAHMLGDDGLLEALRTRGFEVTHFNTSARGAAETGH</sequence>
<dbReference type="Proteomes" id="UP000627715">
    <property type="component" value="Unassembled WGS sequence"/>
</dbReference>
<protein>
    <submittedName>
        <fullName evidence="2">Lipoprotein</fullName>
    </submittedName>
</protein>
<dbReference type="RefSeq" id="WP_068810150.1">
    <property type="nucleotide sequence ID" value="NZ_BMIY01000010.1"/>
</dbReference>